<dbReference type="AlphaFoldDB" id="A0A5M6CP75"/>
<reference evidence="1 2" key="1">
    <citation type="submission" date="2019-09" db="EMBL/GenBank/DDBJ databases">
        <title>Genome sequence and assembly of Taibaiella sp.</title>
        <authorList>
            <person name="Chhetri G."/>
        </authorList>
    </citation>
    <scope>NUCLEOTIDE SEQUENCE [LARGE SCALE GENOMIC DNA]</scope>
    <source>
        <strain evidence="1 2">KVB11</strain>
    </source>
</reference>
<evidence type="ECO:0000313" key="1">
    <source>
        <dbReference type="EMBL" id="KAA5537031.1"/>
    </source>
</evidence>
<dbReference type="Pfam" id="PF02620">
    <property type="entry name" value="YceD"/>
    <property type="match status" value="1"/>
</dbReference>
<keyword evidence="2" id="KW-1185">Reference proteome</keyword>
<evidence type="ECO:0000313" key="2">
    <source>
        <dbReference type="Proteomes" id="UP000323632"/>
    </source>
</evidence>
<gene>
    <name evidence="1" type="ORF">F0919_04990</name>
</gene>
<proteinExistence type="predicted"/>
<comment type="caution">
    <text evidence="1">The sequence shown here is derived from an EMBL/GenBank/DDBJ whole genome shotgun (WGS) entry which is preliminary data.</text>
</comment>
<sequence length="188" mass="21663">MKFHREFEIPWLGLKDGLHEYRFEVTDKVIEELGHEHPDFENLDATVVLKLDKHSGFLQLHFDIDGSMDVACDRCGDPFSMRLWDEFDLIVKFTGEHEEENGEDEDEADIVFVPRSETILDVSTYVYEFIMLSMPLQHIHPDKADGTSGCNPEALKLLSKMSGGEEVRKTLWSGLDKFKDLDTPENKN</sequence>
<dbReference type="InterPro" id="IPR003772">
    <property type="entry name" value="YceD"/>
</dbReference>
<protein>
    <submittedName>
        <fullName evidence="1">DUF177 domain-containing protein</fullName>
    </submittedName>
</protein>
<dbReference type="RefSeq" id="WP_150031607.1">
    <property type="nucleotide sequence ID" value="NZ_VWSH01000001.1"/>
</dbReference>
<dbReference type="EMBL" id="VWSH01000001">
    <property type="protein sequence ID" value="KAA5537031.1"/>
    <property type="molecule type" value="Genomic_DNA"/>
</dbReference>
<accession>A0A5M6CP75</accession>
<dbReference type="Proteomes" id="UP000323632">
    <property type="component" value="Unassembled WGS sequence"/>
</dbReference>
<name>A0A5M6CP75_9BACT</name>
<organism evidence="1 2">
    <name type="scientific">Taibaiella lutea</name>
    <dbReference type="NCBI Taxonomy" id="2608001"/>
    <lineage>
        <taxon>Bacteria</taxon>
        <taxon>Pseudomonadati</taxon>
        <taxon>Bacteroidota</taxon>
        <taxon>Chitinophagia</taxon>
        <taxon>Chitinophagales</taxon>
        <taxon>Chitinophagaceae</taxon>
        <taxon>Taibaiella</taxon>
    </lineage>
</organism>